<reference evidence="2 3" key="1">
    <citation type="journal article" date="2016" name="Syst. Appl. Microbiol.">
        <title>Vibrio bivalvicida sp. nov., a novel larval pathogen for bivalve molluscs reared in a hatchery.</title>
        <authorList>
            <person name="Dubert J."/>
            <person name="Romalde J.L."/>
            <person name="Prado S."/>
            <person name="Barja J.L."/>
        </authorList>
    </citation>
    <scope>NUCLEOTIDE SEQUENCE [LARGE SCALE GENOMIC DNA]</scope>
    <source>
        <strain evidence="2 3">605</strain>
    </source>
</reference>
<dbReference type="Proteomes" id="UP000078406">
    <property type="component" value="Unassembled WGS sequence"/>
</dbReference>
<name>A0A177XXP9_9VIBR</name>
<dbReference type="EMBL" id="LLEI02000043">
    <property type="protein sequence ID" value="OAJ93379.1"/>
    <property type="molecule type" value="Genomic_DNA"/>
</dbReference>
<organism evidence="2 3">
    <name type="scientific">Vibrio bivalvicida</name>
    <dbReference type="NCBI Taxonomy" id="1276888"/>
    <lineage>
        <taxon>Bacteria</taxon>
        <taxon>Pseudomonadati</taxon>
        <taxon>Pseudomonadota</taxon>
        <taxon>Gammaproteobacteria</taxon>
        <taxon>Vibrionales</taxon>
        <taxon>Vibrionaceae</taxon>
        <taxon>Vibrio</taxon>
        <taxon>Vibrio oreintalis group</taxon>
    </lineage>
</organism>
<evidence type="ECO:0000259" key="1">
    <source>
        <dbReference type="PROSITE" id="PS51352"/>
    </source>
</evidence>
<dbReference type="RefSeq" id="WP_054961860.1">
    <property type="nucleotide sequence ID" value="NZ_LLEI02000043.1"/>
</dbReference>
<gene>
    <name evidence="2" type="ORF">APB76_15575</name>
</gene>
<dbReference type="CDD" id="cd03011">
    <property type="entry name" value="TlpA_like_ScsD_MtbDsbE"/>
    <property type="match status" value="1"/>
</dbReference>
<evidence type="ECO:0000313" key="2">
    <source>
        <dbReference type="EMBL" id="OAJ93379.1"/>
    </source>
</evidence>
<comment type="caution">
    <text evidence="2">The sequence shown here is derived from an EMBL/GenBank/DDBJ whole genome shotgun (WGS) entry which is preliminary data.</text>
</comment>
<evidence type="ECO:0000313" key="3">
    <source>
        <dbReference type="Proteomes" id="UP000078406"/>
    </source>
</evidence>
<dbReference type="InterPro" id="IPR036249">
    <property type="entry name" value="Thioredoxin-like_sf"/>
</dbReference>
<dbReference type="PANTHER" id="PTHR42852">
    <property type="entry name" value="THIOL:DISULFIDE INTERCHANGE PROTEIN DSBE"/>
    <property type="match status" value="1"/>
</dbReference>
<dbReference type="InterPro" id="IPR050553">
    <property type="entry name" value="Thioredoxin_ResA/DsbE_sf"/>
</dbReference>
<dbReference type="AlphaFoldDB" id="A0A177XXP9"/>
<proteinExistence type="predicted"/>
<sequence>MKIRPLHWLKEISKYLLFAIVITTAIDLYRAQDVPTEMAPDLVTVDEKGNPVDVIEMSYQTPVVIYFWATWCPVCKFVSPTVDWVSQYYPVVAVSGASGTDLRVEAFKQKHDYQFTNVNDENSQLFKQWGISVTPTIFIVRDGKIESITTGITTPPGLLTRLWLNN</sequence>
<dbReference type="Pfam" id="PF00578">
    <property type="entry name" value="AhpC-TSA"/>
    <property type="match status" value="1"/>
</dbReference>
<dbReference type="PANTHER" id="PTHR42852:SF17">
    <property type="entry name" value="THIOREDOXIN-LIKE PROTEIN HI_1115"/>
    <property type="match status" value="1"/>
</dbReference>
<dbReference type="PROSITE" id="PS51352">
    <property type="entry name" value="THIOREDOXIN_2"/>
    <property type="match status" value="1"/>
</dbReference>
<dbReference type="Gene3D" id="3.40.30.10">
    <property type="entry name" value="Glutaredoxin"/>
    <property type="match status" value="1"/>
</dbReference>
<dbReference type="InterPro" id="IPR000866">
    <property type="entry name" value="AhpC/TSA"/>
</dbReference>
<dbReference type="GO" id="GO:0016491">
    <property type="term" value="F:oxidoreductase activity"/>
    <property type="evidence" value="ECO:0007669"/>
    <property type="project" value="InterPro"/>
</dbReference>
<dbReference type="GO" id="GO:0016209">
    <property type="term" value="F:antioxidant activity"/>
    <property type="evidence" value="ECO:0007669"/>
    <property type="project" value="InterPro"/>
</dbReference>
<dbReference type="InterPro" id="IPR013766">
    <property type="entry name" value="Thioredoxin_domain"/>
</dbReference>
<dbReference type="SUPFAM" id="SSF52833">
    <property type="entry name" value="Thioredoxin-like"/>
    <property type="match status" value="1"/>
</dbReference>
<accession>A0A177XXP9</accession>
<protein>
    <submittedName>
        <fullName evidence="2">Redoxin</fullName>
    </submittedName>
</protein>
<feature type="domain" description="Thioredoxin" evidence="1">
    <location>
        <begin position="33"/>
        <end position="166"/>
    </location>
</feature>